<gene>
    <name evidence="1" type="ORF">SDC9_190369</name>
</gene>
<proteinExistence type="predicted"/>
<dbReference type="AlphaFoldDB" id="A0A645HUS6"/>
<comment type="caution">
    <text evidence="1">The sequence shown here is derived from an EMBL/GenBank/DDBJ whole genome shotgun (WGS) entry which is preliminary data.</text>
</comment>
<evidence type="ECO:0000313" key="1">
    <source>
        <dbReference type="EMBL" id="MPN42811.1"/>
    </source>
</evidence>
<sequence>MHKRALVGEQRNQPHNFVQRELKVLRFHELVAQMLQPTITLRNLLGCAGSQKHLILPITDSDHRASVIFHGLTLRRKCRLVDLRVPP</sequence>
<name>A0A645HUS6_9ZZZZ</name>
<organism evidence="1">
    <name type="scientific">bioreactor metagenome</name>
    <dbReference type="NCBI Taxonomy" id="1076179"/>
    <lineage>
        <taxon>unclassified sequences</taxon>
        <taxon>metagenomes</taxon>
        <taxon>ecological metagenomes</taxon>
    </lineage>
</organism>
<reference evidence="1" key="1">
    <citation type="submission" date="2019-08" db="EMBL/GenBank/DDBJ databases">
        <authorList>
            <person name="Kucharzyk K."/>
            <person name="Murdoch R.W."/>
            <person name="Higgins S."/>
            <person name="Loffler F."/>
        </authorList>
    </citation>
    <scope>NUCLEOTIDE SEQUENCE</scope>
</reference>
<accession>A0A645HUS6</accession>
<dbReference type="EMBL" id="VSSQ01100800">
    <property type="protein sequence ID" value="MPN42811.1"/>
    <property type="molecule type" value="Genomic_DNA"/>
</dbReference>
<protein>
    <submittedName>
        <fullName evidence="1">Uncharacterized protein</fullName>
    </submittedName>
</protein>